<comment type="caution">
    <text evidence="1">The sequence shown here is derived from an EMBL/GenBank/DDBJ whole genome shotgun (WGS) entry which is preliminary data.</text>
</comment>
<evidence type="ECO:0000313" key="2">
    <source>
        <dbReference type="Proteomes" id="UP001314635"/>
    </source>
</evidence>
<dbReference type="InterPro" id="IPR018759">
    <property type="entry name" value="BBP2_2"/>
</dbReference>
<keyword evidence="2" id="KW-1185">Reference proteome</keyword>
<proteinExistence type="predicted"/>
<dbReference type="SUPFAM" id="SSF56935">
    <property type="entry name" value="Porins"/>
    <property type="match status" value="1"/>
</dbReference>
<protein>
    <submittedName>
        <fullName evidence="1">Outer membrane beta-barrel protein</fullName>
    </submittedName>
</protein>
<gene>
    <name evidence="1" type="ORF">JQ619_25530</name>
</gene>
<dbReference type="Pfam" id="PF10082">
    <property type="entry name" value="BBP2_2"/>
    <property type="match status" value="1"/>
</dbReference>
<dbReference type="Proteomes" id="UP001314635">
    <property type="component" value="Unassembled WGS sequence"/>
</dbReference>
<accession>A0ABS5GCR2</accession>
<dbReference type="RefSeq" id="WP_172236658.1">
    <property type="nucleotide sequence ID" value="NZ_JABFDP010000011.1"/>
</dbReference>
<organism evidence="1 2">
    <name type="scientific">Bradyrhizobium denitrificans</name>
    <dbReference type="NCBI Taxonomy" id="2734912"/>
    <lineage>
        <taxon>Bacteria</taxon>
        <taxon>Pseudomonadati</taxon>
        <taxon>Pseudomonadota</taxon>
        <taxon>Alphaproteobacteria</taxon>
        <taxon>Hyphomicrobiales</taxon>
        <taxon>Nitrobacteraceae</taxon>
        <taxon>Bradyrhizobium</taxon>
    </lineage>
</organism>
<dbReference type="EMBL" id="JAFCLK010000026">
    <property type="protein sequence ID" value="MBR1139127.1"/>
    <property type="molecule type" value="Genomic_DNA"/>
</dbReference>
<name>A0ABS5GCR2_9BRAD</name>
<evidence type="ECO:0000313" key="1">
    <source>
        <dbReference type="EMBL" id="MBR1139127.1"/>
    </source>
</evidence>
<reference evidence="2" key="1">
    <citation type="journal article" date="2021" name="ISME J.">
        <title>Evolutionary origin and ecological implication of a unique nif island in free-living Bradyrhizobium lineages.</title>
        <authorList>
            <person name="Tao J."/>
        </authorList>
    </citation>
    <scope>NUCLEOTIDE SEQUENCE [LARGE SCALE GENOMIC DNA]</scope>
    <source>
        <strain evidence="2">SZCCT0094</strain>
    </source>
</reference>
<sequence>MLHCLLLTVTLSVDRAEAAVRAETLLLRPVADADPLLLRRFKAIDPRESLARAVRFAPAAAKPLPLPGAMLEGTGCLALMRVPPNDATRIWRALVRCHIKSRPIGPKRPVAPVMPKLEEVAEAPKPEEKAEEDDPFEPKGIKVGAFVIKPALELTVGVDSNPLRMPRGGRPAQTRSVVHELEIRSQFERHELNADLSVGYSQTQGVPVLNAPAVDAKIDGRYDITDDRSINGEVRYALDPVDRVLEAPRGTFVSKSGATVGVSQKLDNVSVSVKGLVDRSTFSGARPGDDAPIPNKDRNFTQPAVQTRVSYALSPQISPFVDVTLDRRVHDIPVDFGGVRRDSNGTVVSAGLSLAFAGRLAGEIAVGYLTRRFADPMLPGISGMIVNGALVYRPFDRTSFVLVGTSDTLESVIPGVSGIFRRDLILQARQEFDPRTSASLSFGFGQDRFAGIVRTDDRYSVALGAVYKLSREVQLKADVRQDWLRSTIPTVNNMATTATVGIRFQY</sequence>